<accession>Q30W47</accession>
<keyword evidence="4" id="KW-1003">Cell membrane</keyword>
<feature type="transmembrane region" description="Helical" evidence="8">
    <location>
        <begin position="360"/>
        <end position="380"/>
    </location>
</feature>
<evidence type="ECO:0000256" key="4">
    <source>
        <dbReference type="ARBA" id="ARBA00022475"/>
    </source>
</evidence>
<evidence type="ECO:0000256" key="6">
    <source>
        <dbReference type="ARBA" id="ARBA00022989"/>
    </source>
</evidence>
<keyword evidence="7 8" id="KW-0472">Membrane</keyword>
<dbReference type="STRING" id="207559.Dde_3305"/>
<feature type="transmembrane region" description="Helical" evidence="8">
    <location>
        <begin position="331"/>
        <end position="353"/>
    </location>
</feature>
<dbReference type="NCBIfam" id="TIGR00842">
    <property type="entry name" value="bcct"/>
    <property type="match status" value="1"/>
</dbReference>
<feature type="transmembrane region" description="Helical" evidence="8">
    <location>
        <begin position="27"/>
        <end position="46"/>
    </location>
</feature>
<dbReference type="HOGENOM" id="CLU_010118_5_0_7"/>
<keyword evidence="10" id="KW-1185">Reference proteome</keyword>
<sequence>MNEQSNKNSTPEADTKPSWFHLEVHPWVFFGSAGLIFLFVGITLVFQHFLGDVFQTMQSYMSTYTGWFFIATMNIVLLFVLLLTVSRYGDIRLGGPDAEPEFSTMAWFAMLFSAGMGIGLLFYGVAEPMFHYVANPLTEPGTTEAARKAMDITFLHWGLHPWAVYSVVALSLAFFSFNKGLPLSIRTAFYPVLGERIYGPVGNAIDIMATVATLFGVATSLGLGVKQVNAGLDHLWGIGQSTGIQVILIAAITAVATWSVVAGLDKGIRRLSEINIVLAGMLALFVLFLGPTLFILNATLENIGYYIQFLPQLSTWNETYEHTEWQHGWTIFYWAWWIAWSPFVGMFIARVSFGRTIREFIMGVMLVPTFITFLWITIFGNTALNIEMFGAGGIATAVQENLPVSLFVMLENFPLSSVTCFLGIVVVITFFVTSSDSGSMVIDIITSGGDPNPPVLSRLFWALLEGVVAAVLLMGGGLVALQTATITTGLPFAVILLGMCYSLHKGLKEYSGPQEFTLGIPKQQVRFRVKRKPVLDRTFGRRKFW</sequence>
<dbReference type="InterPro" id="IPR018093">
    <property type="entry name" value="BCCT_CS"/>
</dbReference>
<organism evidence="9 10">
    <name type="scientific">Oleidesulfovibrio alaskensis (strain ATCC BAA-1058 / DSM 17464 / G20)</name>
    <name type="common">Desulfovibrio alaskensis</name>
    <dbReference type="NCBI Taxonomy" id="207559"/>
    <lineage>
        <taxon>Bacteria</taxon>
        <taxon>Pseudomonadati</taxon>
        <taxon>Thermodesulfobacteriota</taxon>
        <taxon>Desulfovibrionia</taxon>
        <taxon>Desulfovibrionales</taxon>
        <taxon>Desulfovibrionaceae</taxon>
        <taxon>Oleidesulfovibrio</taxon>
    </lineage>
</organism>
<dbReference type="GO" id="GO:0005886">
    <property type="term" value="C:plasma membrane"/>
    <property type="evidence" value="ECO:0007669"/>
    <property type="project" value="UniProtKB-SubCell"/>
</dbReference>
<dbReference type="KEGG" id="dde:Dde_3305"/>
<evidence type="ECO:0000256" key="3">
    <source>
        <dbReference type="ARBA" id="ARBA00022448"/>
    </source>
</evidence>
<feature type="transmembrane region" description="Helical" evidence="8">
    <location>
        <begin position="455"/>
        <end position="474"/>
    </location>
</feature>
<dbReference type="eggNOG" id="COG1292">
    <property type="taxonomic scope" value="Bacteria"/>
</dbReference>
<feature type="transmembrane region" description="Helical" evidence="8">
    <location>
        <begin position="480"/>
        <end position="501"/>
    </location>
</feature>
<evidence type="ECO:0000256" key="7">
    <source>
        <dbReference type="ARBA" id="ARBA00023136"/>
    </source>
</evidence>
<reference evidence="9 10" key="1">
    <citation type="journal article" date="2011" name="J. Bacteriol.">
        <title>Complete genome sequence and updated annotation of Desulfovibrio alaskensis G20.</title>
        <authorList>
            <person name="Hauser L.J."/>
            <person name="Land M.L."/>
            <person name="Brown S.D."/>
            <person name="Larimer F."/>
            <person name="Keller K.L."/>
            <person name="Rapp-Giles B.J."/>
            <person name="Price M.N."/>
            <person name="Lin M."/>
            <person name="Bruce D.C."/>
            <person name="Detter J.C."/>
            <person name="Tapia R."/>
            <person name="Han C.S."/>
            <person name="Goodwin L.A."/>
            <person name="Cheng J.F."/>
            <person name="Pitluck S."/>
            <person name="Copeland A."/>
            <person name="Lucas S."/>
            <person name="Nolan M."/>
            <person name="Lapidus A.L."/>
            <person name="Palumbo A.V."/>
            <person name="Wall J.D."/>
        </authorList>
    </citation>
    <scope>NUCLEOTIDE SEQUENCE [LARGE SCALE GENOMIC DNA]</scope>
    <source>
        <strain evidence="10">ATCC BAA 1058 / DSM 17464 / G20</strain>
    </source>
</reference>
<feature type="transmembrane region" description="Helical" evidence="8">
    <location>
        <begin position="243"/>
        <end position="264"/>
    </location>
</feature>
<feature type="transmembrane region" description="Helical" evidence="8">
    <location>
        <begin position="413"/>
        <end position="434"/>
    </location>
</feature>
<dbReference type="GO" id="GO:0022857">
    <property type="term" value="F:transmembrane transporter activity"/>
    <property type="evidence" value="ECO:0007669"/>
    <property type="project" value="InterPro"/>
</dbReference>
<feature type="transmembrane region" description="Helical" evidence="8">
    <location>
        <begin position="106"/>
        <end position="126"/>
    </location>
</feature>
<keyword evidence="6 8" id="KW-1133">Transmembrane helix</keyword>
<dbReference type="RefSeq" id="WP_011369034.1">
    <property type="nucleotide sequence ID" value="NC_007519.1"/>
</dbReference>
<dbReference type="AlphaFoldDB" id="Q30W47"/>
<feature type="transmembrane region" description="Helical" evidence="8">
    <location>
        <begin position="159"/>
        <end position="177"/>
    </location>
</feature>
<proteinExistence type="inferred from homology"/>
<keyword evidence="3" id="KW-0813">Transport</keyword>
<evidence type="ECO:0000256" key="2">
    <source>
        <dbReference type="ARBA" id="ARBA00005658"/>
    </source>
</evidence>
<feature type="transmembrane region" description="Helical" evidence="8">
    <location>
        <begin position="276"/>
        <end position="296"/>
    </location>
</feature>
<comment type="subcellular location">
    <subcellularLocation>
        <location evidence="1">Cell membrane</location>
        <topology evidence="1">Multi-pass membrane protein</topology>
    </subcellularLocation>
</comment>
<dbReference type="PANTHER" id="PTHR30047">
    <property type="entry name" value="HIGH-AFFINITY CHOLINE TRANSPORT PROTEIN-RELATED"/>
    <property type="match status" value="1"/>
</dbReference>
<evidence type="ECO:0000256" key="1">
    <source>
        <dbReference type="ARBA" id="ARBA00004651"/>
    </source>
</evidence>
<protein>
    <submittedName>
        <fullName evidence="9">Choline/carnitine/betaine transporter</fullName>
    </submittedName>
</protein>
<evidence type="ECO:0000313" key="10">
    <source>
        <dbReference type="Proteomes" id="UP000002710"/>
    </source>
</evidence>
<evidence type="ECO:0000313" key="9">
    <source>
        <dbReference type="EMBL" id="ABB40099.1"/>
    </source>
</evidence>
<keyword evidence="5 8" id="KW-0812">Transmembrane</keyword>
<evidence type="ECO:0000256" key="5">
    <source>
        <dbReference type="ARBA" id="ARBA00022692"/>
    </source>
</evidence>
<dbReference type="PANTHER" id="PTHR30047:SF7">
    <property type="entry name" value="HIGH-AFFINITY CHOLINE TRANSPORT PROTEIN"/>
    <property type="match status" value="1"/>
</dbReference>
<dbReference type="EMBL" id="CP000112">
    <property type="protein sequence ID" value="ABB40099.1"/>
    <property type="molecule type" value="Genomic_DNA"/>
</dbReference>
<feature type="transmembrane region" description="Helical" evidence="8">
    <location>
        <begin position="66"/>
        <end position="85"/>
    </location>
</feature>
<dbReference type="Proteomes" id="UP000002710">
    <property type="component" value="Chromosome"/>
</dbReference>
<gene>
    <name evidence="9" type="ordered locus">Dde_3305</name>
</gene>
<dbReference type="PROSITE" id="PS01303">
    <property type="entry name" value="BCCT"/>
    <property type="match status" value="1"/>
</dbReference>
<name>Q30W47_OLEA2</name>
<comment type="similarity">
    <text evidence="2">Belongs to the BCCT transporter (TC 2.A.15) family.</text>
</comment>
<evidence type="ECO:0000256" key="8">
    <source>
        <dbReference type="SAM" id="Phobius"/>
    </source>
</evidence>
<dbReference type="InterPro" id="IPR000060">
    <property type="entry name" value="BCCT_transptr"/>
</dbReference>
<dbReference type="Pfam" id="PF02028">
    <property type="entry name" value="BCCT"/>
    <property type="match status" value="1"/>
</dbReference>